<dbReference type="PANTHER" id="PTHR14614">
    <property type="entry name" value="HEPATOCELLULAR CARCINOMA-ASSOCIATED ANTIGEN"/>
    <property type="match status" value="1"/>
</dbReference>
<dbReference type="Pfam" id="PF10294">
    <property type="entry name" value="Methyltransf_16"/>
    <property type="match status" value="1"/>
</dbReference>
<dbReference type="Gene3D" id="3.40.50.150">
    <property type="entry name" value="Vaccinia Virus protein VP39"/>
    <property type="match status" value="1"/>
</dbReference>
<reference evidence="2" key="1">
    <citation type="journal article" date="2020" name="Fungal Divers.">
        <title>Resolving the Mortierellaceae phylogeny through synthesis of multi-gene phylogenetics and phylogenomics.</title>
        <authorList>
            <person name="Vandepol N."/>
            <person name="Liber J."/>
            <person name="Desiro A."/>
            <person name="Na H."/>
            <person name="Kennedy M."/>
            <person name="Barry K."/>
            <person name="Grigoriev I.V."/>
            <person name="Miller A.N."/>
            <person name="O'Donnell K."/>
            <person name="Stajich J.E."/>
            <person name="Bonito G."/>
        </authorList>
    </citation>
    <scope>NUCLEOTIDE SEQUENCE</scope>
    <source>
        <strain evidence="2">NVP1</strain>
    </source>
</reference>
<dbReference type="EMBL" id="JAAAUY010000929">
    <property type="protein sequence ID" value="KAF9325409.1"/>
    <property type="molecule type" value="Genomic_DNA"/>
</dbReference>
<accession>A0A9P5VI49</accession>
<proteinExistence type="predicted"/>
<comment type="caution">
    <text evidence="2">The sequence shown here is derived from an EMBL/GenBank/DDBJ whole genome shotgun (WGS) entry which is preliminary data.</text>
</comment>
<organism evidence="2 3">
    <name type="scientific">Podila minutissima</name>
    <dbReference type="NCBI Taxonomy" id="64525"/>
    <lineage>
        <taxon>Eukaryota</taxon>
        <taxon>Fungi</taxon>
        <taxon>Fungi incertae sedis</taxon>
        <taxon>Mucoromycota</taxon>
        <taxon>Mortierellomycotina</taxon>
        <taxon>Mortierellomycetes</taxon>
        <taxon>Mortierellales</taxon>
        <taxon>Mortierellaceae</taxon>
        <taxon>Podila</taxon>
    </lineage>
</organism>
<dbReference type="GO" id="GO:0032259">
    <property type="term" value="P:methylation"/>
    <property type="evidence" value="ECO:0007669"/>
    <property type="project" value="UniProtKB-KW"/>
</dbReference>
<feature type="region of interest" description="Disordered" evidence="1">
    <location>
        <begin position="32"/>
        <end position="83"/>
    </location>
</feature>
<evidence type="ECO:0000313" key="2">
    <source>
        <dbReference type="EMBL" id="KAF9325409.1"/>
    </source>
</evidence>
<dbReference type="Proteomes" id="UP000696485">
    <property type="component" value="Unassembled WGS sequence"/>
</dbReference>
<keyword evidence="3" id="KW-1185">Reference proteome</keyword>
<dbReference type="GO" id="GO:0032991">
    <property type="term" value="C:protein-containing complex"/>
    <property type="evidence" value="ECO:0007669"/>
    <property type="project" value="TreeGrafter"/>
</dbReference>
<sequence length="519" mass="56680">MTLASDNIDRIFTPSTNQCLWEGFNFLAPSHHPSHQSQVSTGVKATRHSRSSKHQSQSHRRSGSGSGSASGSGSGSVSGSVFGAPLPQPSDGCKLFRVLAKGFLHSEITEGEWKTIYLELVDEFKNFMGRPDLLLDAGQDVIPIDCHLLFEGNNSDSDSGGQGQLNTIIDHHNTTIAQQLTLQVREMQSPQWNDAESLPFPGIGRNLSGGLEFRILRNDVPGCDHSKKLPTSCWIKISCPAVLPQIGAVVPLVLGPFSIKTLITSSGLDFSTADCSHEIYRPIQIYALEFVPGPGTTTLASEAEVEVKATTRTMLVKEVWTNFVPQGRIWDSAFVMNDYFAKVVYDGVDHGASPLFARKRILDLSAGTGILGLCVAGLAQLEQDASVTLAPHTSVIMTDLDEALGLLKLNIQANRHRIAPGVAMEARKLEWGSKPPPGAFDVVLASDLVYQPYLLEKLLKTLHDLCTPGVTKIYLGYKPRGMDPIQETEFFATLRHDFSVHELKLDLDVRILQLSMPSR</sequence>
<dbReference type="PANTHER" id="PTHR14614:SF161">
    <property type="match status" value="1"/>
</dbReference>
<dbReference type="AlphaFoldDB" id="A0A9P5VI49"/>
<feature type="compositionally biased region" description="Basic residues" evidence="1">
    <location>
        <begin position="45"/>
        <end position="62"/>
    </location>
</feature>
<dbReference type="SUPFAM" id="SSF53335">
    <property type="entry name" value="S-adenosyl-L-methionine-dependent methyltransferases"/>
    <property type="match status" value="1"/>
</dbReference>
<name>A0A9P5VI49_9FUNG</name>
<dbReference type="InterPro" id="IPR019410">
    <property type="entry name" value="Methyltransf_16"/>
</dbReference>
<evidence type="ECO:0000313" key="3">
    <source>
        <dbReference type="Proteomes" id="UP000696485"/>
    </source>
</evidence>
<keyword evidence="2" id="KW-0808">Transferase</keyword>
<dbReference type="GO" id="GO:0005829">
    <property type="term" value="C:cytosol"/>
    <property type="evidence" value="ECO:0007669"/>
    <property type="project" value="TreeGrafter"/>
</dbReference>
<protein>
    <submittedName>
        <fullName evidence="2">Methyltransferase-like protein 21D</fullName>
    </submittedName>
</protein>
<feature type="compositionally biased region" description="Gly residues" evidence="1">
    <location>
        <begin position="64"/>
        <end position="76"/>
    </location>
</feature>
<evidence type="ECO:0000256" key="1">
    <source>
        <dbReference type="SAM" id="MobiDB-lite"/>
    </source>
</evidence>
<keyword evidence="2" id="KW-0489">Methyltransferase</keyword>
<dbReference type="GO" id="GO:0008168">
    <property type="term" value="F:methyltransferase activity"/>
    <property type="evidence" value="ECO:0007669"/>
    <property type="project" value="UniProtKB-KW"/>
</dbReference>
<dbReference type="CDD" id="cd02440">
    <property type="entry name" value="AdoMet_MTases"/>
    <property type="match status" value="1"/>
</dbReference>
<dbReference type="InterPro" id="IPR029063">
    <property type="entry name" value="SAM-dependent_MTases_sf"/>
</dbReference>
<gene>
    <name evidence="2" type="primary">METTL21D_2</name>
    <name evidence="2" type="ORF">BG006_011105</name>
</gene>